<evidence type="ECO:0000313" key="1">
    <source>
        <dbReference type="EMBL" id="QIK41433.1"/>
    </source>
</evidence>
<evidence type="ECO:0000313" key="2">
    <source>
        <dbReference type="Proteomes" id="UP000500791"/>
    </source>
</evidence>
<dbReference type="EMBL" id="CP049811">
    <property type="protein sequence ID" value="QIK41433.1"/>
    <property type="molecule type" value="Genomic_DNA"/>
</dbReference>
<name>A0A6G7VMW5_9RHOB</name>
<dbReference type="Proteomes" id="UP000500791">
    <property type="component" value="Chromosome"/>
</dbReference>
<protein>
    <submittedName>
        <fullName evidence="1">Uncharacterized protein</fullName>
    </submittedName>
</protein>
<proteinExistence type="predicted"/>
<sequence>MEQSRHPNALPQPTHVPVLEKLRNDLLCARERANRNGCLATAQALQLAVEMLEVEQDSAFLPVRFDDAPRG</sequence>
<organism evidence="1 2">
    <name type="scientific">Pontivivens nitratireducens</name>
    <dbReference type="NCBI Taxonomy" id="2758038"/>
    <lineage>
        <taxon>Bacteria</taxon>
        <taxon>Pseudomonadati</taxon>
        <taxon>Pseudomonadota</taxon>
        <taxon>Alphaproteobacteria</taxon>
        <taxon>Rhodobacterales</taxon>
        <taxon>Paracoccaceae</taxon>
        <taxon>Pontivivens</taxon>
    </lineage>
</organism>
<dbReference type="AlphaFoldDB" id="A0A6G7VMW5"/>
<dbReference type="RefSeq" id="WP_166192203.1">
    <property type="nucleotide sequence ID" value="NZ_CP049811.1"/>
</dbReference>
<gene>
    <name evidence="1" type="ORF">G8E03_12035</name>
</gene>
<keyword evidence="2" id="KW-1185">Reference proteome</keyword>
<dbReference type="KEGG" id="mon:G8E03_12035"/>
<reference evidence="1 2" key="1">
    <citation type="submission" date="2020-03" db="EMBL/GenBank/DDBJ databases">
        <title>Complete genome sequence of Monaibacterium sp. ALG8 with diverse plasmids.</title>
        <authorList>
            <person name="Sun C."/>
        </authorList>
    </citation>
    <scope>NUCLEOTIDE SEQUENCE [LARGE SCALE GENOMIC DNA]</scope>
    <source>
        <strain evidence="1 2">ALG8</strain>
    </source>
</reference>
<accession>A0A6G7VMW5</accession>